<dbReference type="RefSeq" id="WP_345377162.1">
    <property type="nucleotide sequence ID" value="NZ_BAABLM010000010.1"/>
</dbReference>
<accession>A0ABP8WCP7</accession>
<reference evidence="3" key="1">
    <citation type="journal article" date="2019" name="Int. J. Syst. Evol. Microbiol.">
        <title>The Global Catalogue of Microorganisms (GCM) 10K type strain sequencing project: providing services to taxonomists for standard genome sequencing and annotation.</title>
        <authorList>
            <consortium name="The Broad Institute Genomics Platform"/>
            <consortium name="The Broad Institute Genome Sequencing Center for Infectious Disease"/>
            <person name="Wu L."/>
            <person name="Ma J."/>
        </authorList>
    </citation>
    <scope>NUCLEOTIDE SEQUENCE [LARGE SCALE GENOMIC DNA]</scope>
    <source>
        <strain evidence="3">JCM 18956</strain>
    </source>
</reference>
<gene>
    <name evidence="2" type="ORF">GCM10025780_34410</name>
</gene>
<feature type="transmembrane region" description="Helical" evidence="1">
    <location>
        <begin position="128"/>
        <end position="146"/>
    </location>
</feature>
<proteinExistence type="predicted"/>
<name>A0ABP8WCP7_9MICO</name>
<evidence type="ECO:0000313" key="2">
    <source>
        <dbReference type="EMBL" id="GAA4685174.1"/>
    </source>
</evidence>
<protein>
    <submittedName>
        <fullName evidence="2">Uncharacterized protein</fullName>
    </submittedName>
</protein>
<keyword evidence="1" id="KW-0812">Transmembrane</keyword>
<comment type="caution">
    <text evidence="2">The sequence shown here is derived from an EMBL/GenBank/DDBJ whole genome shotgun (WGS) entry which is preliminary data.</text>
</comment>
<keyword evidence="1" id="KW-1133">Transmembrane helix</keyword>
<keyword evidence="3" id="KW-1185">Reference proteome</keyword>
<feature type="transmembrane region" description="Helical" evidence="1">
    <location>
        <begin position="152"/>
        <end position="170"/>
    </location>
</feature>
<feature type="transmembrane region" description="Helical" evidence="1">
    <location>
        <begin position="88"/>
        <end position="107"/>
    </location>
</feature>
<evidence type="ECO:0000313" key="3">
    <source>
        <dbReference type="Proteomes" id="UP001501295"/>
    </source>
</evidence>
<sequence length="183" mass="20871">MVEASAQRSGRWGRAELVLERLWRTCQVDRLAGGRQHAYVVRQDMREHPTTVRTFRTFRWLLLGEVTVGVSAILIAIVLTAHGVVVPWAVWFRSTVVLMITLSLYVFAWRAQLGYYWAYARLKLFSRIFPVVTLIIACIPGLYPTWMVVEQIVFSALMVAIALLLSTRHMRAVFPAPARLGRG</sequence>
<dbReference type="Proteomes" id="UP001501295">
    <property type="component" value="Unassembled WGS sequence"/>
</dbReference>
<feature type="transmembrane region" description="Helical" evidence="1">
    <location>
        <begin position="60"/>
        <end position="82"/>
    </location>
</feature>
<evidence type="ECO:0000256" key="1">
    <source>
        <dbReference type="SAM" id="Phobius"/>
    </source>
</evidence>
<keyword evidence="1" id="KW-0472">Membrane</keyword>
<organism evidence="2 3">
    <name type="scientific">Frondihabitans cladoniiphilus</name>
    <dbReference type="NCBI Taxonomy" id="715785"/>
    <lineage>
        <taxon>Bacteria</taxon>
        <taxon>Bacillati</taxon>
        <taxon>Actinomycetota</taxon>
        <taxon>Actinomycetes</taxon>
        <taxon>Micrococcales</taxon>
        <taxon>Microbacteriaceae</taxon>
        <taxon>Frondihabitans</taxon>
    </lineage>
</organism>
<dbReference type="EMBL" id="BAABLM010000010">
    <property type="protein sequence ID" value="GAA4685174.1"/>
    <property type="molecule type" value="Genomic_DNA"/>
</dbReference>